<keyword evidence="9" id="KW-1185">Reference proteome</keyword>
<dbReference type="PROSITE" id="PS00028">
    <property type="entry name" value="ZINC_FINGER_C2H2_1"/>
    <property type="match status" value="2"/>
</dbReference>
<evidence type="ECO:0000259" key="7">
    <source>
        <dbReference type="PROSITE" id="PS50157"/>
    </source>
</evidence>
<dbReference type="OrthoDB" id="8922241at2759"/>
<dbReference type="GO" id="GO:0000981">
    <property type="term" value="F:DNA-binding transcription factor activity, RNA polymerase II-specific"/>
    <property type="evidence" value="ECO:0007669"/>
    <property type="project" value="TreeGrafter"/>
</dbReference>
<feature type="region of interest" description="Disordered" evidence="6">
    <location>
        <begin position="388"/>
        <end position="409"/>
    </location>
</feature>
<keyword evidence="3" id="KW-0862">Zinc</keyword>
<evidence type="ECO:0000256" key="2">
    <source>
        <dbReference type="ARBA" id="ARBA00022771"/>
    </source>
</evidence>
<keyword evidence="2 4" id="KW-0863">Zinc-finger</keyword>
<reference evidence="8 9" key="1">
    <citation type="submission" date="2016-07" db="EMBL/GenBank/DDBJ databases">
        <title>Draft genome of the white-rot fungus Obba rivulosa 3A-2.</title>
        <authorList>
            <consortium name="DOE Joint Genome Institute"/>
            <person name="Miettinen O."/>
            <person name="Riley R."/>
            <person name="Acob R."/>
            <person name="Barry K."/>
            <person name="Cullen D."/>
            <person name="De Vries R."/>
            <person name="Hainaut M."/>
            <person name="Hatakka A."/>
            <person name="Henrissat B."/>
            <person name="Hilden K."/>
            <person name="Kuo R."/>
            <person name="Labutti K."/>
            <person name="Lipzen A."/>
            <person name="Makela M.R."/>
            <person name="Sandor L."/>
            <person name="Spatafora J.W."/>
            <person name="Grigoriev I.V."/>
            <person name="Hibbett D.S."/>
        </authorList>
    </citation>
    <scope>NUCLEOTIDE SEQUENCE [LARGE SCALE GENOMIC DNA]</scope>
    <source>
        <strain evidence="8 9">3A-2</strain>
    </source>
</reference>
<evidence type="ECO:0000256" key="4">
    <source>
        <dbReference type="PROSITE-ProRule" id="PRU00042"/>
    </source>
</evidence>
<dbReference type="GO" id="GO:0008270">
    <property type="term" value="F:zinc ion binding"/>
    <property type="evidence" value="ECO:0007669"/>
    <property type="project" value="UniProtKB-KW"/>
</dbReference>
<feature type="domain" description="C2H2-type" evidence="7">
    <location>
        <begin position="314"/>
        <end position="343"/>
    </location>
</feature>
<dbReference type="SUPFAM" id="SSF57667">
    <property type="entry name" value="beta-beta-alpha zinc fingers"/>
    <property type="match status" value="2"/>
</dbReference>
<dbReference type="PANTHER" id="PTHR23235:SF120">
    <property type="entry name" value="KRUPPEL-LIKE FACTOR 15"/>
    <property type="match status" value="1"/>
</dbReference>
<feature type="domain" description="C2H2-type" evidence="7">
    <location>
        <begin position="345"/>
        <end position="367"/>
    </location>
</feature>
<dbReference type="SMART" id="SM00355">
    <property type="entry name" value="ZnF_C2H2"/>
    <property type="match status" value="3"/>
</dbReference>
<dbReference type="InterPro" id="IPR013087">
    <property type="entry name" value="Znf_C2H2_type"/>
</dbReference>
<feature type="region of interest" description="Disordered" evidence="6">
    <location>
        <begin position="496"/>
        <end position="589"/>
    </location>
</feature>
<dbReference type="Pfam" id="PF00096">
    <property type="entry name" value="zf-C2H2"/>
    <property type="match status" value="1"/>
</dbReference>
<feature type="region of interest" description="Disordered" evidence="6">
    <location>
        <begin position="1"/>
        <end position="33"/>
    </location>
</feature>
<evidence type="ECO:0000313" key="9">
    <source>
        <dbReference type="Proteomes" id="UP000250043"/>
    </source>
</evidence>
<feature type="compositionally biased region" description="Low complexity" evidence="6">
    <location>
        <begin position="543"/>
        <end position="562"/>
    </location>
</feature>
<sequence length="648" mass="68943">MAEPALDVPMDGLQEDGEDYNYEEGDDYDYDDGDDVEAEAEEMARRLSEQLRADIAKAQLEAAAASRSAPLTAIQPNQQFPPGPPASNASVLRRKKEAAISTMKAILDIAMNNTLVRETLSSTIPSADTENVFSIFQRCVSSGNISKRKAKPLSEAIVSLAKSDALFGSLRNSDASAQQLDKGKRKREEYASEALPDTRMHKRPAFDQPDLLGQISAAVRAISHALSAPPRQPPDPALVASIQLPLHQVFLFAVTSAPRAGPHAGMLHELGGLIQMLGVLSGVPIGPHAPPPHMHGGQWPPYAALPPDIGTAVHPCLVPGCRKTFHRLFSLRTHQRAHTLSERPFRCAHCPASFVRNHDLKRHARLHERRAWRCAGCDKIFSRRDAIKRHKDTRSRAAGGGGKGRAGEVEAGGDACAYAAIEEVEVDRTEGEEEASRRAKLWNGIAATQQPPPTMHGAPYDDGVPEEGEVGPAVIEQAQALVLQVHGLLQAHVARGLGTPMPPPGPGLAQPLPTHPPVGPTTLASVMASTQPSAASPIPPSATVPIPSHTPTTQPSTPAAASGVLPPAAGSADNAQTQEPVPVDAGQPAASLSSLSLPWLSEEQTRLLEQAIAQAASAAQAQAEAEAALEESEDYDDDEEVDELYEDE</sequence>
<evidence type="ECO:0000256" key="6">
    <source>
        <dbReference type="SAM" id="MobiDB-lite"/>
    </source>
</evidence>
<organism evidence="8 9">
    <name type="scientific">Obba rivulosa</name>
    <dbReference type="NCBI Taxonomy" id="1052685"/>
    <lineage>
        <taxon>Eukaryota</taxon>
        <taxon>Fungi</taxon>
        <taxon>Dikarya</taxon>
        <taxon>Basidiomycota</taxon>
        <taxon>Agaricomycotina</taxon>
        <taxon>Agaricomycetes</taxon>
        <taxon>Polyporales</taxon>
        <taxon>Gelatoporiaceae</taxon>
        <taxon>Obba</taxon>
    </lineage>
</organism>
<feature type="compositionally biased region" description="Acidic residues" evidence="6">
    <location>
        <begin position="13"/>
        <end position="33"/>
    </location>
</feature>
<evidence type="ECO:0000256" key="3">
    <source>
        <dbReference type="ARBA" id="ARBA00022833"/>
    </source>
</evidence>
<evidence type="ECO:0000256" key="1">
    <source>
        <dbReference type="ARBA" id="ARBA00022723"/>
    </source>
</evidence>
<feature type="compositionally biased region" description="Acidic residues" evidence="6">
    <location>
        <begin position="627"/>
        <end position="648"/>
    </location>
</feature>
<gene>
    <name evidence="8" type="ORF">OBBRIDRAFT_794340</name>
</gene>
<name>A0A8E2AR35_9APHY</name>
<dbReference type="GO" id="GO:0000978">
    <property type="term" value="F:RNA polymerase II cis-regulatory region sequence-specific DNA binding"/>
    <property type="evidence" value="ECO:0007669"/>
    <property type="project" value="TreeGrafter"/>
</dbReference>
<accession>A0A8E2AR35</accession>
<dbReference type="Gene3D" id="3.30.160.60">
    <property type="entry name" value="Classic Zinc Finger"/>
    <property type="match status" value="2"/>
</dbReference>
<dbReference type="PROSITE" id="PS50157">
    <property type="entry name" value="ZINC_FINGER_C2H2_2"/>
    <property type="match status" value="2"/>
</dbReference>
<dbReference type="AlphaFoldDB" id="A0A8E2AR35"/>
<dbReference type="FunFam" id="3.30.160.60:FF:000086">
    <property type="entry name" value="transcription factor E4F1 isoform X1"/>
    <property type="match status" value="1"/>
</dbReference>
<feature type="region of interest" description="Disordered" evidence="6">
    <location>
        <begin position="174"/>
        <end position="205"/>
    </location>
</feature>
<dbReference type="EMBL" id="KV722428">
    <property type="protein sequence ID" value="OCH89386.1"/>
    <property type="molecule type" value="Genomic_DNA"/>
</dbReference>
<protein>
    <recommendedName>
        <fullName evidence="7">C2H2-type domain-containing protein</fullName>
    </recommendedName>
</protein>
<keyword evidence="5" id="KW-0175">Coiled coil</keyword>
<feature type="compositionally biased region" description="Low complexity" evidence="6">
    <location>
        <begin position="615"/>
        <end position="626"/>
    </location>
</feature>
<evidence type="ECO:0000256" key="5">
    <source>
        <dbReference type="SAM" id="Coils"/>
    </source>
</evidence>
<dbReference type="InterPro" id="IPR036236">
    <property type="entry name" value="Znf_C2H2_sf"/>
</dbReference>
<dbReference type="Proteomes" id="UP000250043">
    <property type="component" value="Unassembled WGS sequence"/>
</dbReference>
<proteinExistence type="predicted"/>
<evidence type="ECO:0000313" key="8">
    <source>
        <dbReference type="EMBL" id="OCH89386.1"/>
    </source>
</evidence>
<dbReference type="PANTHER" id="PTHR23235">
    <property type="entry name" value="KRUEPPEL-LIKE TRANSCRIPTION FACTOR"/>
    <property type="match status" value="1"/>
</dbReference>
<feature type="region of interest" description="Disordered" evidence="6">
    <location>
        <begin position="615"/>
        <end position="648"/>
    </location>
</feature>
<feature type="coiled-coil region" evidence="5">
    <location>
        <begin position="41"/>
        <end position="68"/>
    </location>
</feature>
<keyword evidence="1" id="KW-0479">Metal-binding</keyword>